<organism evidence="3 4">
    <name type="scientific">Botryotinia convoluta</name>
    <dbReference type="NCBI Taxonomy" id="54673"/>
    <lineage>
        <taxon>Eukaryota</taxon>
        <taxon>Fungi</taxon>
        <taxon>Dikarya</taxon>
        <taxon>Ascomycota</taxon>
        <taxon>Pezizomycotina</taxon>
        <taxon>Leotiomycetes</taxon>
        <taxon>Helotiales</taxon>
        <taxon>Sclerotiniaceae</taxon>
        <taxon>Botryotinia</taxon>
    </lineage>
</organism>
<feature type="chain" id="PRO_5021482573" evidence="2">
    <location>
        <begin position="21"/>
        <end position="207"/>
    </location>
</feature>
<evidence type="ECO:0000256" key="1">
    <source>
        <dbReference type="SAM" id="MobiDB-lite"/>
    </source>
</evidence>
<sequence length="207" mass="22392">MRPNAITVFLGLVLLEVVGCHPILNSVVIDSTNKILNRDLAPVVISGAPVNTILAAVGSLDTAVRDGSPICKRSELLFNYNKRDQKRNNRVGNPSPPATLYEDGENHNNDHDDHYHDTGIGKRDTPTLIGGVLIGARREDFQSPKAEEIMKRESAGHSRAENSSPSVTLDERDDPDASSSVLGLLEILLGDITSAIGVKQVWPPSGW</sequence>
<feature type="region of interest" description="Disordered" evidence="1">
    <location>
        <begin position="140"/>
        <end position="177"/>
    </location>
</feature>
<proteinExistence type="predicted"/>
<comment type="caution">
    <text evidence="3">The sequence shown here is derived from an EMBL/GenBank/DDBJ whole genome shotgun (WGS) entry which is preliminary data.</text>
</comment>
<accession>A0A4Z1HJA4</accession>
<dbReference type="AlphaFoldDB" id="A0A4Z1HJA4"/>
<dbReference type="Proteomes" id="UP000297527">
    <property type="component" value="Unassembled WGS sequence"/>
</dbReference>
<reference evidence="3 4" key="1">
    <citation type="submission" date="2017-12" db="EMBL/GenBank/DDBJ databases">
        <title>Comparative genomics of Botrytis spp.</title>
        <authorList>
            <person name="Valero-Jimenez C.A."/>
            <person name="Tapia P."/>
            <person name="Veloso J."/>
            <person name="Silva-Moreno E."/>
            <person name="Staats M."/>
            <person name="Valdes J.H."/>
            <person name="Van Kan J.A.L."/>
        </authorList>
    </citation>
    <scope>NUCLEOTIDE SEQUENCE [LARGE SCALE GENOMIC DNA]</scope>
    <source>
        <strain evidence="3 4">MUCL11595</strain>
    </source>
</reference>
<dbReference type="OrthoDB" id="3560157at2759"/>
<name>A0A4Z1HJA4_9HELO</name>
<evidence type="ECO:0000313" key="4">
    <source>
        <dbReference type="Proteomes" id="UP000297527"/>
    </source>
</evidence>
<feature type="signal peptide" evidence="2">
    <location>
        <begin position="1"/>
        <end position="20"/>
    </location>
</feature>
<keyword evidence="4" id="KW-1185">Reference proteome</keyword>
<gene>
    <name evidence="3" type="ORF">BCON_0220g00140</name>
</gene>
<feature type="region of interest" description="Disordered" evidence="1">
    <location>
        <begin position="85"/>
        <end position="123"/>
    </location>
</feature>
<dbReference type="EMBL" id="PQXN01000219">
    <property type="protein sequence ID" value="TGO49128.1"/>
    <property type="molecule type" value="Genomic_DNA"/>
</dbReference>
<evidence type="ECO:0000256" key="2">
    <source>
        <dbReference type="SAM" id="SignalP"/>
    </source>
</evidence>
<keyword evidence="2" id="KW-0732">Signal</keyword>
<feature type="compositionally biased region" description="Basic and acidic residues" evidence="1">
    <location>
        <begin position="104"/>
        <end position="123"/>
    </location>
</feature>
<feature type="compositionally biased region" description="Basic and acidic residues" evidence="1">
    <location>
        <begin position="140"/>
        <end position="160"/>
    </location>
</feature>
<evidence type="ECO:0000313" key="3">
    <source>
        <dbReference type="EMBL" id="TGO49128.1"/>
    </source>
</evidence>
<protein>
    <submittedName>
        <fullName evidence="3">Uncharacterized protein</fullName>
    </submittedName>
</protein>